<dbReference type="InterPro" id="IPR043968">
    <property type="entry name" value="SGNH"/>
</dbReference>
<dbReference type="Proteomes" id="UP001321475">
    <property type="component" value="Chromosome"/>
</dbReference>
<feature type="region of interest" description="Disordered" evidence="1">
    <location>
        <begin position="1"/>
        <end position="26"/>
    </location>
</feature>
<dbReference type="PANTHER" id="PTHR23028:SF53">
    <property type="entry name" value="ACYL_TRANSF_3 DOMAIN-CONTAINING PROTEIN"/>
    <property type="match status" value="1"/>
</dbReference>
<dbReference type="EMBL" id="AP027729">
    <property type="protein sequence ID" value="BDZ42879.1"/>
    <property type="molecule type" value="Genomic_DNA"/>
</dbReference>
<name>A0ABN6XDK9_9CELL</name>
<feature type="transmembrane region" description="Helical" evidence="2">
    <location>
        <begin position="279"/>
        <end position="300"/>
    </location>
</feature>
<evidence type="ECO:0000256" key="1">
    <source>
        <dbReference type="SAM" id="MobiDB-lite"/>
    </source>
</evidence>
<organism evidence="5 6">
    <name type="scientific">Paraoerskovia sediminicola</name>
    <dbReference type="NCBI Taxonomy" id="1138587"/>
    <lineage>
        <taxon>Bacteria</taxon>
        <taxon>Bacillati</taxon>
        <taxon>Actinomycetota</taxon>
        <taxon>Actinomycetes</taxon>
        <taxon>Micrococcales</taxon>
        <taxon>Cellulomonadaceae</taxon>
        <taxon>Paraoerskovia</taxon>
    </lineage>
</organism>
<feature type="transmembrane region" description="Helical" evidence="2">
    <location>
        <begin position="167"/>
        <end position="183"/>
    </location>
</feature>
<feature type="domain" description="Acyltransferase 3" evidence="3">
    <location>
        <begin position="29"/>
        <end position="355"/>
    </location>
</feature>
<dbReference type="GO" id="GO:0016746">
    <property type="term" value="F:acyltransferase activity"/>
    <property type="evidence" value="ECO:0007669"/>
    <property type="project" value="UniProtKB-KW"/>
</dbReference>
<evidence type="ECO:0000256" key="2">
    <source>
        <dbReference type="SAM" id="Phobius"/>
    </source>
</evidence>
<protein>
    <submittedName>
        <fullName evidence="5">Acyltransferase</fullName>
    </submittedName>
</protein>
<keyword evidence="2" id="KW-0812">Transmembrane</keyword>
<dbReference type="PANTHER" id="PTHR23028">
    <property type="entry name" value="ACETYLTRANSFERASE"/>
    <property type="match status" value="1"/>
</dbReference>
<feature type="transmembrane region" description="Helical" evidence="2">
    <location>
        <begin position="56"/>
        <end position="75"/>
    </location>
</feature>
<evidence type="ECO:0000259" key="4">
    <source>
        <dbReference type="Pfam" id="PF19040"/>
    </source>
</evidence>
<evidence type="ECO:0000259" key="3">
    <source>
        <dbReference type="Pfam" id="PF01757"/>
    </source>
</evidence>
<keyword evidence="5" id="KW-0808">Transferase</keyword>
<gene>
    <name evidence="5" type="ORF">GCM10025865_21780</name>
</gene>
<keyword evidence="2" id="KW-1133">Transmembrane helix</keyword>
<dbReference type="Pfam" id="PF01757">
    <property type="entry name" value="Acyl_transf_3"/>
    <property type="match status" value="1"/>
</dbReference>
<feature type="transmembrane region" description="Helical" evidence="2">
    <location>
        <begin position="32"/>
        <end position="50"/>
    </location>
</feature>
<dbReference type="Pfam" id="PF19040">
    <property type="entry name" value="SGNH"/>
    <property type="match status" value="1"/>
</dbReference>
<reference evidence="6" key="1">
    <citation type="journal article" date="2019" name="Int. J. Syst. Evol. Microbiol.">
        <title>The Global Catalogue of Microorganisms (GCM) 10K type strain sequencing project: providing services to taxonomists for standard genome sequencing and annotation.</title>
        <authorList>
            <consortium name="The Broad Institute Genomics Platform"/>
            <consortium name="The Broad Institute Genome Sequencing Center for Infectious Disease"/>
            <person name="Wu L."/>
            <person name="Ma J."/>
        </authorList>
    </citation>
    <scope>NUCLEOTIDE SEQUENCE [LARGE SCALE GENOMIC DNA]</scope>
    <source>
        <strain evidence="6">NBRC 108565</strain>
    </source>
</reference>
<keyword evidence="5" id="KW-0012">Acyltransferase</keyword>
<dbReference type="RefSeq" id="WP_286217275.1">
    <property type="nucleotide sequence ID" value="NZ_AP027729.1"/>
</dbReference>
<dbReference type="SUPFAM" id="SSF52266">
    <property type="entry name" value="SGNH hydrolase"/>
    <property type="match status" value="1"/>
</dbReference>
<feature type="transmembrane region" description="Helical" evidence="2">
    <location>
        <begin position="96"/>
        <end position="115"/>
    </location>
</feature>
<feature type="transmembrane region" description="Helical" evidence="2">
    <location>
        <begin position="384"/>
        <end position="403"/>
    </location>
</feature>
<dbReference type="InterPro" id="IPR050879">
    <property type="entry name" value="Acyltransferase_3"/>
</dbReference>
<feature type="transmembrane region" description="Helical" evidence="2">
    <location>
        <begin position="252"/>
        <end position="273"/>
    </location>
</feature>
<feature type="transmembrane region" description="Helical" evidence="2">
    <location>
        <begin position="307"/>
        <end position="326"/>
    </location>
</feature>
<feature type="transmembrane region" description="Helical" evidence="2">
    <location>
        <begin position="195"/>
        <end position="215"/>
    </location>
</feature>
<sequence length="709" mass="75413">MRADPEQVTRPSSPPARPGSRRAGSFRPDVEGLRAIAVGSVLLYHAGILLVPGGFIGVDIFFVLSGFLITGLLVRELETTGRVSLPRFYARRVKRLLPAASLVLVVTSALTWAFGSVVDWRTFGYDIVGAATYVVNWLFAAQSVDYLAEGTGASPVQHFWSLAVEEQYYIVWPLLLIVVALIVRRRQGAHLRPTMAVALAIVVVPSFVASVLWTATSPTEAFFVTPTRLWELGVGAFVAIGTRLWSRIPPAVAALVGWLGLATLATGALLLNAELPWPGAWALVPTLGTAAVIVAGFSLGRGAPAHLLGWAPLVWIGGLSYSLYLWHWPLLIAAENIWGELGQKKGLLVVLLAVIPAWLSLRFVENPARHARSLARSNTLTLSLGLNLTAVGAIAGILLVLAVPRGTSTTEQEVDDLGANAVGSAADQADPPDIEVVDRADSITPDPAAARYDLPPAYADDCQVGVESSAVEPCIIGQPDGSTTLALVGDSKALQWESALDSAGTTHGWRVETMTKSACAFTDAMQTVQDDDYVSCYDFGENVMSYLLDDLRPDAVIVSQGANEAYTRDGNFSVEGMVTGLNSYWTRLEDAGIDVIVLLDNPSPVDIDDVNGQVYGCVAEHPENLSACAFDRARGTSASGSAALSPAAEQTAAVDVVDMADWICGPTTCPAVVGDALVYRQGSHLTDTYVRTLDTALSDRLEPLVTAAR</sequence>
<evidence type="ECO:0000313" key="5">
    <source>
        <dbReference type="EMBL" id="BDZ42879.1"/>
    </source>
</evidence>
<feature type="transmembrane region" description="Helical" evidence="2">
    <location>
        <begin position="227"/>
        <end position="245"/>
    </location>
</feature>
<proteinExistence type="predicted"/>
<evidence type="ECO:0000313" key="6">
    <source>
        <dbReference type="Proteomes" id="UP001321475"/>
    </source>
</evidence>
<accession>A0ABN6XDK9</accession>
<feature type="transmembrane region" description="Helical" evidence="2">
    <location>
        <begin position="346"/>
        <end position="364"/>
    </location>
</feature>
<keyword evidence="2" id="KW-0472">Membrane</keyword>
<feature type="domain" description="SGNH" evidence="4">
    <location>
        <begin position="462"/>
        <end position="695"/>
    </location>
</feature>
<keyword evidence="6" id="KW-1185">Reference proteome</keyword>
<dbReference type="InterPro" id="IPR002656">
    <property type="entry name" value="Acyl_transf_3_dom"/>
</dbReference>